<gene>
    <name evidence="3" type="ORF">ACFQEY_10380</name>
</gene>
<dbReference type="EMBL" id="JBHSXI010000011">
    <property type="protein sequence ID" value="MFC6889417.1"/>
    <property type="molecule type" value="Genomic_DNA"/>
</dbReference>
<keyword evidence="3" id="KW-0489">Methyltransferase</keyword>
<evidence type="ECO:0000256" key="1">
    <source>
        <dbReference type="SAM" id="MobiDB-lite"/>
    </source>
</evidence>
<dbReference type="GO" id="GO:0008168">
    <property type="term" value="F:methyltransferase activity"/>
    <property type="evidence" value="ECO:0007669"/>
    <property type="project" value="UniProtKB-KW"/>
</dbReference>
<reference evidence="3 4" key="1">
    <citation type="journal article" date="2019" name="Int. J. Syst. Evol. Microbiol.">
        <title>The Global Catalogue of Microorganisms (GCM) 10K type strain sequencing project: providing services to taxonomists for standard genome sequencing and annotation.</title>
        <authorList>
            <consortium name="The Broad Institute Genomics Platform"/>
            <consortium name="The Broad Institute Genome Sequencing Center for Infectious Disease"/>
            <person name="Wu L."/>
            <person name="Ma J."/>
        </authorList>
    </citation>
    <scope>NUCLEOTIDE SEQUENCE [LARGE SCALE GENOMIC DNA]</scope>
    <source>
        <strain evidence="3 4">Y73</strain>
    </source>
</reference>
<dbReference type="Gene3D" id="3.40.50.150">
    <property type="entry name" value="Vaccinia Virus protein VP39"/>
    <property type="match status" value="1"/>
</dbReference>
<evidence type="ECO:0000313" key="3">
    <source>
        <dbReference type="EMBL" id="MFC6889417.1"/>
    </source>
</evidence>
<dbReference type="AlphaFoldDB" id="A0ABD5UMS9"/>
<dbReference type="EC" id="2.1.1.-" evidence="3"/>
<dbReference type="InterPro" id="IPR029063">
    <property type="entry name" value="SAM-dependent_MTases_sf"/>
</dbReference>
<proteinExistence type="predicted"/>
<evidence type="ECO:0000313" key="4">
    <source>
        <dbReference type="Proteomes" id="UP001596333"/>
    </source>
</evidence>
<feature type="domain" description="Methyltransferase" evidence="2">
    <location>
        <begin position="97"/>
        <end position="189"/>
    </location>
</feature>
<protein>
    <submittedName>
        <fullName evidence="3">Class I SAM-dependent methyltransferase</fullName>
        <ecNumber evidence="3">2.1.1.-</ecNumber>
    </submittedName>
</protein>
<keyword evidence="3" id="KW-0808">Transferase</keyword>
<feature type="compositionally biased region" description="Basic and acidic residues" evidence="1">
    <location>
        <begin position="10"/>
        <end position="42"/>
    </location>
</feature>
<accession>A0ABD5UMS9</accession>
<comment type="caution">
    <text evidence="3">The sequence shown here is derived from an EMBL/GenBank/DDBJ whole genome shotgun (WGS) entry which is preliminary data.</text>
</comment>
<name>A0ABD5UMS9_9EURY</name>
<dbReference type="CDD" id="cd02440">
    <property type="entry name" value="AdoMet_MTases"/>
    <property type="match status" value="1"/>
</dbReference>
<dbReference type="SUPFAM" id="SSF53335">
    <property type="entry name" value="S-adenosyl-L-methionine-dependent methyltransferases"/>
    <property type="match status" value="1"/>
</dbReference>
<dbReference type="Proteomes" id="UP001596333">
    <property type="component" value="Unassembled WGS sequence"/>
</dbReference>
<dbReference type="GO" id="GO:0032259">
    <property type="term" value="P:methylation"/>
    <property type="evidence" value="ECO:0007669"/>
    <property type="project" value="UniProtKB-KW"/>
</dbReference>
<keyword evidence="4" id="KW-1185">Reference proteome</keyword>
<dbReference type="PANTHER" id="PTHR42912">
    <property type="entry name" value="METHYLTRANSFERASE"/>
    <property type="match status" value="1"/>
</dbReference>
<dbReference type="PANTHER" id="PTHR42912:SF80">
    <property type="entry name" value="METHYLTRANSFERASE DOMAIN-CONTAINING PROTEIN"/>
    <property type="match status" value="1"/>
</dbReference>
<dbReference type="Pfam" id="PF13649">
    <property type="entry name" value="Methyltransf_25"/>
    <property type="match status" value="1"/>
</dbReference>
<organism evidence="3 4">
    <name type="scientific">Halorubrum trueperi</name>
    <dbReference type="NCBI Taxonomy" id="2004704"/>
    <lineage>
        <taxon>Archaea</taxon>
        <taxon>Methanobacteriati</taxon>
        <taxon>Methanobacteriota</taxon>
        <taxon>Stenosarchaea group</taxon>
        <taxon>Halobacteria</taxon>
        <taxon>Halobacteriales</taxon>
        <taxon>Haloferacaceae</taxon>
        <taxon>Halorubrum</taxon>
    </lineage>
</organism>
<evidence type="ECO:0000259" key="2">
    <source>
        <dbReference type="Pfam" id="PF13649"/>
    </source>
</evidence>
<sequence>MRPSSLIPFIDRDGEKPTRDEERTVSEGERELDAGRGERSGPDGRGGQSGPDDVTARNISGFDSDVEVDRYDRKVRDGLLAAEREVVDRYYEPGDAVLDVGCGVGRTTVQLDERGMNVVGVDVSRGQIARARERFPELTLGVGDAVDLVFPDDAFDHVLFSNNGLDCIHPESARLDALRELRRVLDPNGTLAFSSRNMWYRFPALLFDRGFVSRYYLTPTNRRRLFDPYKRIEDEGGTFELYSTTPRRQFTQLRECGFRPLAIVGKRRGIARFFENRPYYVATPASE</sequence>
<dbReference type="InterPro" id="IPR050508">
    <property type="entry name" value="Methyltransf_Superfamily"/>
</dbReference>
<feature type="region of interest" description="Disordered" evidence="1">
    <location>
        <begin position="1"/>
        <end position="61"/>
    </location>
</feature>
<dbReference type="RefSeq" id="WP_379768204.1">
    <property type="nucleotide sequence ID" value="NZ_JBHSXI010000011.1"/>
</dbReference>
<dbReference type="InterPro" id="IPR041698">
    <property type="entry name" value="Methyltransf_25"/>
</dbReference>